<name>A0ABW9B5K6_9BURK</name>
<dbReference type="PRINTS" id="PR01790">
    <property type="entry name" value="SMP30FAMILY"/>
</dbReference>
<dbReference type="InterPro" id="IPR005511">
    <property type="entry name" value="SMP-30"/>
</dbReference>
<dbReference type="EMBL" id="JAQQEZ010000087">
    <property type="protein sequence ID" value="MFM0008212.1"/>
    <property type="molecule type" value="Genomic_DNA"/>
</dbReference>
<comment type="caution">
    <text evidence="2">The sequence shown here is derived from an EMBL/GenBank/DDBJ whole genome shotgun (WGS) entry which is preliminary data.</text>
</comment>
<protein>
    <submittedName>
        <fullName evidence="2">SMP-30/gluconolactonase/LRE family protein</fullName>
    </submittedName>
</protein>
<organism evidence="2 3">
    <name type="scientific">Paraburkholderia dipogonis</name>
    <dbReference type="NCBI Taxonomy" id="1211383"/>
    <lineage>
        <taxon>Bacteria</taxon>
        <taxon>Pseudomonadati</taxon>
        <taxon>Pseudomonadota</taxon>
        <taxon>Betaproteobacteria</taxon>
        <taxon>Burkholderiales</taxon>
        <taxon>Burkholderiaceae</taxon>
        <taxon>Paraburkholderia</taxon>
    </lineage>
</organism>
<accession>A0ABW9B5K6</accession>
<dbReference type="InterPro" id="IPR013658">
    <property type="entry name" value="SGL"/>
</dbReference>
<dbReference type="SUPFAM" id="SSF63829">
    <property type="entry name" value="Calcium-dependent phosphotriesterase"/>
    <property type="match status" value="1"/>
</dbReference>
<dbReference type="InterPro" id="IPR011042">
    <property type="entry name" value="6-blade_b-propeller_TolB-like"/>
</dbReference>
<proteinExistence type="predicted"/>
<keyword evidence="3" id="KW-1185">Reference proteome</keyword>
<evidence type="ECO:0000313" key="3">
    <source>
        <dbReference type="Proteomes" id="UP001629230"/>
    </source>
</evidence>
<evidence type="ECO:0000313" key="2">
    <source>
        <dbReference type="EMBL" id="MFM0008212.1"/>
    </source>
</evidence>
<dbReference type="PANTHER" id="PTHR47572:SF5">
    <property type="entry name" value="BLR2277 PROTEIN"/>
    <property type="match status" value="1"/>
</dbReference>
<sequence length="185" mass="19978">MPFLCPNDLTADQKGGVYFTASGSGTTPGKVYYRGADRRVREVASNIRYANGLALSTVGKRLYLAESAANRLLTYTIDADAGLRDPKEFVRLADVHGSPQQQDFTPDGLRTDRHGNVFVALYRGGGITVLSPQRNLIRNIALPGAHHSNLALSPDGRSVIVTAIFDTAAGDSRGELLRITHLNVE</sequence>
<evidence type="ECO:0000259" key="1">
    <source>
        <dbReference type="Pfam" id="PF08450"/>
    </source>
</evidence>
<gene>
    <name evidence="2" type="ORF">PQR57_45830</name>
</gene>
<feature type="domain" description="SMP-30/Gluconolactonase/LRE-like region" evidence="1">
    <location>
        <begin position="5"/>
        <end position="163"/>
    </location>
</feature>
<dbReference type="Proteomes" id="UP001629230">
    <property type="component" value="Unassembled WGS sequence"/>
</dbReference>
<dbReference type="Pfam" id="PF08450">
    <property type="entry name" value="SGL"/>
    <property type="match status" value="1"/>
</dbReference>
<reference evidence="2 3" key="1">
    <citation type="journal article" date="2024" name="Chem. Sci.">
        <title>Discovery of megapolipeptins by genome mining of a Burkholderiales bacteria collection.</title>
        <authorList>
            <person name="Paulo B.S."/>
            <person name="Recchia M.J.J."/>
            <person name="Lee S."/>
            <person name="Fergusson C.H."/>
            <person name="Romanowski S.B."/>
            <person name="Hernandez A."/>
            <person name="Krull N."/>
            <person name="Liu D.Y."/>
            <person name="Cavanagh H."/>
            <person name="Bos A."/>
            <person name="Gray C.A."/>
            <person name="Murphy B.T."/>
            <person name="Linington R.G."/>
            <person name="Eustaquio A.S."/>
        </authorList>
    </citation>
    <scope>NUCLEOTIDE SEQUENCE [LARGE SCALE GENOMIC DNA]</scope>
    <source>
        <strain evidence="2 3">RL17-350-BIC-A</strain>
    </source>
</reference>
<dbReference type="PANTHER" id="PTHR47572">
    <property type="entry name" value="LIPOPROTEIN-RELATED"/>
    <property type="match status" value="1"/>
</dbReference>
<dbReference type="RefSeq" id="WP_408183166.1">
    <property type="nucleotide sequence ID" value="NZ_JAQQEZ010000087.1"/>
</dbReference>
<dbReference type="Gene3D" id="2.120.10.30">
    <property type="entry name" value="TolB, C-terminal domain"/>
    <property type="match status" value="1"/>
</dbReference>
<dbReference type="InterPro" id="IPR051262">
    <property type="entry name" value="SMP-30/CGR1_Lactonase"/>
</dbReference>